<dbReference type="AlphaFoldDB" id="A0A182Y9L0"/>
<proteinExistence type="inferred from homology"/>
<reference evidence="8" key="2">
    <citation type="submission" date="2020-05" db="UniProtKB">
        <authorList>
            <consortium name="EnsemblMetazoa"/>
        </authorList>
    </citation>
    <scope>IDENTIFICATION</scope>
    <source>
        <strain evidence="8">Indian</strain>
    </source>
</reference>
<dbReference type="Pfam" id="PF01169">
    <property type="entry name" value="GDT1"/>
    <property type="match status" value="2"/>
</dbReference>
<organism evidence="8 9">
    <name type="scientific">Anopheles stephensi</name>
    <name type="common">Indo-Pakistan malaria mosquito</name>
    <dbReference type="NCBI Taxonomy" id="30069"/>
    <lineage>
        <taxon>Eukaryota</taxon>
        <taxon>Metazoa</taxon>
        <taxon>Ecdysozoa</taxon>
        <taxon>Arthropoda</taxon>
        <taxon>Hexapoda</taxon>
        <taxon>Insecta</taxon>
        <taxon>Pterygota</taxon>
        <taxon>Neoptera</taxon>
        <taxon>Endopterygota</taxon>
        <taxon>Diptera</taxon>
        <taxon>Nematocera</taxon>
        <taxon>Culicoidea</taxon>
        <taxon>Culicidae</taxon>
        <taxon>Anophelinae</taxon>
        <taxon>Anopheles</taxon>
    </lineage>
</organism>
<evidence type="ECO:0000256" key="3">
    <source>
        <dbReference type="ARBA" id="ARBA00022692"/>
    </source>
</evidence>
<name>A0A182Y9L0_ANOST</name>
<dbReference type="VEuPathDB" id="VectorBase:ASTE007390"/>
<dbReference type="GO" id="GO:0015085">
    <property type="term" value="F:calcium ion transmembrane transporter activity"/>
    <property type="evidence" value="ECO:0007669"/>
    <property type="project" value="TreeGrafter"/>
</dbReference>
<comment type="subcellular location">
    <subcellularLocation>
        <location evidence="1">Membrane</location>
        <topology evidence="1">Multi-pass membrane protein</topology>
    </subcellularLocation>
</comment>
<dbReference type="PANTHER" id="PTHR12608">
    <property type="entry name" value="TRANSMEMBRANE PROTEIN HTP-1 RELATED"/>
    <property type="match status" value="1"/>
</dbReference>
<dbReference type="InterPro" id="IPR001727">
    <property type="entry name" value="GDT1-like"/>
</dbReference>
<evidence type="ECO:0000256" key="5">
    <source>
        <dbReference type="ARBA" id="ARBA00023136"/>
    </source>
</evidence>
<dbReference type="PANTHER" id="PTHR12608:SF1">
    <property type="entry name" value="TRANSMEMBRANE PROTEIN 165"/>
    <property type="match status" value="1"/>
</dbReference>
<evidence type="ECO:0000256" key="6">
    <source>
        <dbReference type="SAM" id="MobiDB-lite"/>
    </source>
</evidence>
<feature type="transmembrane region" description="Helical" evidence="7">
    <location>
        <begin position="75"/>
        <end position="95"/>
    </location>
</feature>
<feature type="transmembrane region" description="Helical" evidence="7">
    <location>
        <begin position="21"/>
        <end position="43"/>
    </location>
</feature>
<evidence type="ECO:0000256" key="7">
    <source>
        <dbReference type="SAM" id="Phobius"/>
    </source>
</evidence>
<feature type="compositionally biased region" description="Gly residues" evidence="6">
    <location>
        <begin position="318"/>
        <end position="334"/>
    </location>
</feature>
<evidence type="ECO:0000256" key="4">
    <source>
        <dbReference type="ARBA" id="ARBA00022989"/>
    </source>
</evidence>
<evidence type="ECO:0000256" key="1">
    <source>
        <dbReference type="ARBA" id="ARBA00004141"/>
    </source>
</evidence>
<dbReference type="GO" id="GO:0016020">
    <property type="term" value="C:membrane"/>
    <property type="evidence" value="ECO:0007669"/>
    <property type="project" value="UniProtKB-SubCell"/>
</dbReference>
<feature type="region of interest" description="Disordered" evidence="6">
    <location>
        <begin position="262"/>
        <end position="335"/>
    </location>
</feature>
<dbReference type="PROSITE" id="PS01214">
    <property type="entry name" value="UPF0016"/>
    <property type="match status" value="1"/>
</dbReference>
<feature type="transmembrane region" description="Helical" evidence="7">
    <location>
        <begin position="474"/>
        <end position="495"/>
    </location>
</feature>
<keyword evidence="9" id="KW-1185">Reference proteome</keyword>
<dbReference type="GO" id="GO:0005384">
    <property type="term" value="F:manganese ion transmembrane transporter activity"/>
    <property type="evidence" value="ECO:0007669"/>
    <property type="project" value="TreeGrafter"/>
</dbReference>
<dbReference type="VEuPathDB" id="VectorBase:ASTE007391"/>
<dbReference type="InterPro" id="IPR049555">
    <property type="entry name" value="GDT1-like_CS"/>
</dbReference>
<feature type="compositionally biased region" description="Polar residues" evidence="6">
    <location>
        <begin position="380"/>
        <end position="399"/>
    </location>
</feature>
<feature type="compositionally biased region" description="Polar residues" evidence="6">
    <location>
        <begin position="359"/>
        <end position="369"/>
    </location>
</feature>
<feature type="transmembrane region" description="Helical" evidence="7">
    <location>
        <begin position="146"/>
        <end position="165"/>
    </location>
</feature>
<feature type="compositionally biased region" description="Polar residues" evidence="6">
    <location>
        <begin position="268"/>
        <end position="284"/>
    </location>
</feature>
<dbReference type="Proteomes" id="UP000076408">
    <property type="component" value="Unassembled WGS sequence"/>
</dbReference>
<feature type="region of interest" description="Disordered" evidence="6">
    <location>
        <begin position="350"/>
        <end position="432"/>
    </location>
</feature>
<keyword evidence="4 7" id="KW-1133">Transmembrane helix</keyword>
<feature type="compositionally biased region" description="Low complexity" evidence="6">
    <location>
        <begin position="420"/>
        <end position="432"/>
    </location>
</feature>
<feature type="transmembrane region" description="Helical" evidence="7">
    <location>
        <begin position="436"/>
        <end position="454"/>
    </location>
</feature>
<sequence>MSGKSVMNKFVITNISQRLVQCMYVCVFYLILVCMLDTAGIGADKMPQEDISVVTEVDELSPDGSSSVPTEGKGLLSSDIGFVHAFAASFMVIIVSELGDKTFFIAAIMAMRHPRLTVFAGAIAALALMTVLSVLFGMAATLIPRVYTFYISTALFALFGIKMLYDGYHMSATGAAEELEEVQSDLRKREDELTRSMSGSRKETVELVPLSDTEEQRVPRRHAGSKHGSIHSLEQQQQLIHNTTSSGATLRLSASAAQLTTSSAASTGPLQQHASLSRSKSGISTEHGVHVGASSIDTGNGHIIVADDGGDDVSAEAGGAGADGGSSTTNGGGTVLESSRSKLLLLDSGGEQRQRLRTPASSIHSNGSVHLTAGTAQDGHPTNLTSVAAGTTANGPANQHKTHEREVNAGGSLMGQDAESGGSASRRGTGRGRNNSALKMLLRIFMQAFTMTFVAEWGDRSQLTTVILSARENVYGVIAGGIIGHSICTGLAVIGGRMVAQRISVRTVTLIGGVVFLIFALSALVFGPGEEEPIKVPIP</sequence>
<dbReference type="VEuPathDB" id="VectorBase:ASTEI05146"/>
<feature type="compositionally biased region" description="Basic residues" evidence="6">
    <location>
        <begin position="219"/>
        <end position="229"/>
    </location>
</feature>
<dbReference type="GO" id="GO:0032472">
    <property type="term" value="P:Golgi calcium ion transport"/>
    <property type="evidence" value="ECO:0007669"/>
    <property type="project" value="TreeGrafter"/>
</dbReference>
<evidence type="ECO:0000313" key="9">
    <source>
        <dbReference type="Proteomes" id="UP000076408"/>
    </source>
</evidence>
<feature type="transmembrane region" description="Helical" evidence="7">
    <location>
        <begin position="116"/>
        <end position="140"/>
    </location>
</feature>
<accession>A0A182Y9L0</accession>
<keyword evidence="3 7" id="KW-0812">Transmembrane</keyword>
<reference evidence="9" key="1">
    <citation type="journal article" date="2014" name="Genome Biol.">
        <title>Genome analysis of a major urban malaria vector mosquito, Anopheles stephensi.</title>
        <authorList>
            <person name="Jiang X."/>
            <person name="Peery A."/>
            <person name="Hall A.B."/>
            <person name="Sharma A."/>
            <person name="Chen X.G."/>
            <person name="Waterhouse R.M."/>
            <person name="Komissarov A."/>
            <person name="Riehle M.M."/>
            <person name="Shouche Y."/>
            <person name="Sharakhova M.V."/>
            <person name="Lawson D."/>
            <person name="Pakpour N."/>
            <person name="Arensburger P."/>
            <person name="Davidson V.L."/>
            <person name="Eiglmeier K."/>
            <person name="Emrich S."/>
            <person name="George P."/>
            <person name="Kennedy R.C."/>
            <person name="Mane S.P."/>
            <person name="Maslen G."/>
            <person name="Oringanje C."/>
            <person name="Qi Y."/>
            <person name="Settlage R."/>
            <person name="Tojo M."/>
            <person name="Tubio J.M."/>
            <person name="Unger M.F."/>
            <person name="Wang B."/>
            <person name="Vernick K.D."/>
            <person name="Ribeiro J.M."/>
            <person name="James A.A."/>
            <person name="Michel K."/>
            <person name="Riehle M.A."/>
            <person name="Luckhart S."/>
            <person name="Sharakhov I.V."/>
            <person name="Tu Z."/>
        </authorList>
    </citation>
    <scope>NUCLEOTIDE SEQUENCE [LARGE SCALE GENOMIC DNA]</scope>
    <source>
        <strain evidence="9">Indian</strain>
    </source>
</reference>
<comment type="similarity">
    <text evidence="2">Belongs to the GDT1 family.</text>
</comment>
<dbReference type="GO" id="GO:0032468">
    <property type="term" value="P:Golgi calcium ion homeostasis"/>
    <property type="evidence" value="ECO:0007669"/>
    <property type="project" value="TreeGrafter"/>
</dbReference>
<dbReference type="GO" id="GO:0005794">
    <property type="term" value="C:Golgi apparatus"/>
    <property type="evidence" value="ECO:0007669"/>
    <property type="project" value="TreeGrafter"/>
</dbReference>
<keyword evidence="5 7" id="KW-0472">Membrane</keyword>
<feature type="compositionally biased region" description="Basic and acidic residues" evidence="6">
    <location>
        <begin position="189"/>
        <end position="205"/>
    </location>
</feature>
<dbReference type="VEuPathDB" id="VectorBase:ASTEI20_037233"/>
<protein>
    <submittedName>
        <fullName evidence="8">Uncharacterized protein</fullName>
    </submittedName>
</protein>
<feature type="region of interest" description="Disordered" evidence="6">
    <location>
        <begin position="189"/>
        <end position="232"/>
    </location>
</feature>
<dbReference type="STRING" id="30069.A0A182Y9L0"/>
<evidence type="ECO:0000313" key="8">
    <source>
        <dbReference type="EnsemblMetazoa" id="ASTEI05146-PA"/>
    </source>
</evidence>
<dbReference type="OMA" id="VIGHCIC"/>
<dbReference type="EnsemblMetazoa" id="ASTEI05146-RA">
    <property type="protein sequence ID" value="ASTEI05146-PA"/>
    <property type="gene ID" value="ASTEI05146"/>
</dbReference>
<evidence type="ECO:0000256" key="2">
    <source>
        <dbReference type="ARBA" id="ARBA00009190"/>
    </source>
</evidence>
<feature type="transmembrane region" description="Helical" evidence="7">
    <location>
        <begin position="507"/>
        <end position="527"/>
    </location>
</feature>